<feature type="region of interest" description="Disordered" evidence="1">
    <location>
        <begin position="758"/>
        <end position="805"/>
    </location>
</feature>
<feature type="compositionally biased region" description="Basic and acidic residues" evidence="1">
    <location>
        <begin position="968"/>
        <end position="982"/>
    </location>
</feature>
<feature type="compositionally biased region" description="Polar residues" evidence="1">
    <location>
        <begin position="49"/>
        <end position="63"/>
    </location>
</feature>
<feature type="region of interest" description="Disordered" evidence="1">
    <location>
        <begin position="431"/>
        <end position="466"/>
    </location>
</feature>
<evidence type="ECO:0000313" key="2">
    <source>
        <dbReference type="EMBL" id="KAF3765616.1"/>
    </source>
</evidence>
<comment type="caution">
    <text evidence="2">The sequence shown here is derived from an EMBL/GenBank/DDBJ whole genome shotgun (WGS) entry which is preliminary data.</text>
</comment>
<dbReference type="GeneID" id="63839259"/>
<feature type="region of interest" description="Disordered" evidence="1">
    <location>
        <begin position="955"/>
        <end position="1115"/>
    </location>
</feature>
<feature type="compositionally biased region" description="Low complexity" evidence="1">
    <location>
        <begin position="1095"/>
        <end position="1105"/>
    </location>
</feature>
<feature type="region of interest" description="Disordered" evidence="1">
    <location>
        <begin position="102"/>
        <end position="408"/>
    </location>
</feature>
<evidence type="ECO:0008006" key="4">
    <source>
        <dbReference type="Google" id="ProtNLM"/>
    </source>
</evidence>
<feature type="compositionally biased region" description="Low complexity" evidence="1">
    <location>
        <begin position="301"/>
        <end position="316"/>
    </location>
</feature>
<feature type="region of interest" description="Disordered" evidence="1">
    <location>
        <begin position="1"/>
        <end position="90"/>
    </location>
</feature>
<dbReference type="OrthoDB" id="5408302at2759"/>
<feature type="region of interest" description="Disordered" evidence="1">
    <location>
        <begin position="880"/>
        <end position="900"/>
    </location>
</feature>
<reference evidence="2" key="1">
    <citation type="journal article" date="2020" name="Phytopathology">
        <title>Genome sequence of the chestnut blight fungus Cryphonectria parasitica EP155: A fundamental resource for an archetypical invasive plant pathogen.</title>
        <authorList>
            <person name="Crouch J.A."/>
            <person name="Dawe A."/>
            <person name="Aerts A."/>
            <person name="Barry K."/>
            <person name="Churchill A.C.L."/>
            <person name="Grimwood J."/>
            <person name="Hillman B."/>
            <person name="Milgroom M.G."/>
            <person name="Pangilinan J."/>
            <person name="Smith M."/>
            <person name="Salamov A."/>
            <person name="Schmutz J."/>
            <person name="Yadav J."/>
            <person name="Grigoriev I.V."/>
            <person name="Nuss D."/>
        </authorList>
    </citation>
    <scope>NUCLEOTIDE SEQUENCE</scope>
    <source>
        <strain evidence="2">EP155</strain>
    </source>
</reference>
<feature type="compositionally biased region" description="Polar residues" evidence="1">
    <location>
        <begin position="521"/>
        <end position="531"/>
    </location>
</feature>
<feature type="region of interest" description="Disordered" evidence="1">
    <location>
        <begin position="497"/>
        <end position="567"/>
    </location>
</feature>
<feature type="compositionally biased region" description="Polar residues" evidence="1">
    <location>
        <begin position="154"/>
        <end position="173"/>
    </location>
</feature>
<feature type="region of interest" description="Disordered" evidence="1">
    <location>
        <begin position="655"/>
        <end position="737"/>
    </location>
</feature>
<organism evidence="2 3">
    <name type="scientific">Cryphonectria parasitica (strain ATCC 38755 / EP155)</name>
    <dbReference type="NCBI Taxonomy" id="660469"/>
    <lineage>
        <taxon>Eukaryota</taxon>
        <taxon>Fungi</taxon>
        <taxon>Dikarya</taxon>
        <taxon>Ascomycota</taxon>
        <taxon>Pezizomycotina</taxon>
        <taxon>Sordariomycetes</taxon>
        <taxon>Sordariomycetidae</taxon>
        <taxon>Diaporthales</taxon>
        <taxon>Cryphonectriaceae</taxon>
        <taxon>Cryphonectria-Endothia species complex</taxon>
        <taxon>Cryphonectria</taxon>
    </lineage>
</organism>
<feature type="compositionally biased region" description="Basic residues" evidence="1">
    <location>
        <begin position="1"/>
        <end position="11"/>
    </location>
</feature>
<feature type="compositionally biased region" description="Low complexity" evidence="1">
    <location>
        <begin position="693"/>
        <end position="707"/>
    </location>
</feature>
<feature type="compositionally biased region" description="Acidic residues" evidence="1">
    <location>
        <begin position="454"/>
        <end position="466"/>
    </location>
</feature>
<dbReference type="AlphaFoldDB" id="A0A9P4Y2V2"/>
<proteinExistence type="predicted"/>
<name>A0A9P4Y2V2_CRYP1</name>
<feature type="compositionally biased region" description="Acidic residues" evidence="1">
    <location>
        <begin position="792"/>
        <end position="805"/>
    </location>
</feature>
<sequence>MLGHLRFHRRGPSNPSSPVPDQLSPFDHGEHPQSVQDISSRPDFLPRPTNASNTPPVHPSSSRPEQESAPGQKPPEQHVRSPLNSIDSGFIGGLALQNYRRAFESSRPESSEAAAATQGSSAQEGIRTKPVPPPINTNLPSTRPPPMPIKEVRTNTLSSSSFVAPTDLQSNVGATGKRPAGTRLTSEPPMLARSQTAAETQRAKKGLPFLKNPMSGLLMRRKASQNAPDLRPLPLPQKSTESTYDPRIRGTRVHDFSAPRQRVIPTRKPTVPGAEVWTGWDKYHNGPQSNASDLPLRMETSKSSSAASEATQAATSDGDDTTQPDDRAEAPSQVSAQAGKMISLEDKPLPAKPSGPNHVAETTTRSVSTTSRPVSVASSMQRTNPSTRTNRSRHISLSEDTLSALPKHMKSTSSRFSFDMIGAARAEKLLEERHRQRELERKANGGAPGRDSGFDDFDEDTFDYDAAMDDGGLEEAIPGVNADYEDHYYEEDIPMVGDDDIIDDEDDPDNDQENFAGFVFSRSNPQSSLVSPATPGMVITPRDASGRPIGHAITTDRTPGLLSVPSPLPVEDVTKDRHEGLEDVQVAGLGIQGLQAPQKTQYDPTVFQERRNMPIDDASESANTQDKGIYYDAGLLEELQMEADEIQKADFDESIFDDDDTDHFGRPIPGAFAQNLAMREHEQKKRESDVTSRSETSSTTAHTSVSVGMPPVQQTDKDAEVSKKPSSVPTSPPQGHEDTAAAYQKALADAAHKAAAVGWKSRWDDGPESSAPVGDPDPSSAGLQDDQPFQADDYEDDGFGGGFDDEYDDDLLDEAFIAEANAEALAYDSEGFYGDEFGFYSAPIPARNGFHGYSAPASGSSVGNESQYGGYFGPSGAIGRSASGRVLREPNLTPITERSEYSNRNSMMSMVLPSATLSDLRNSMASPNFAHMVPGADDSETFSLSGLQRLRGKTFGGSQISLSSSRDGSPRSERAPLHERFDGASSPAPWELGRPQSHLGSTSGAQPHERKNSAYSVWSNSDAASAAGSPTLTPSPGPQCPPVFEDEAEEVPNPGTTLADTPVDSEAEPSAVIPLTGDISETVDGASSLGADMDSSTPSETTQTEEALESEDDTSAAVIMTPENGSLEAQVAYANNAAFKANAATVSINKDISVCSIPLSPASLDSPRTPPLDAHGSSLGRIEKQTSSVSLEDDHPTFLRDTQIPRSIFALEKE</sequence>
<protein>
    <recommendedName>
        <fullName evidence="4">AGC-kinase C-terminal domain-containing protein</fullName>
    </recommendedName>
</protein>
<feature type="compositionally biased region" description="Acidic residues" evidence="1">
    <location>
        <begin position="497"/>
        <end position="512"/>
    </location>
</feature>
<dbReference type="Proteomes" id="UP000803844">
    <property type="component" value="Unassembled WGS sequence"/>
</dbReference>
<feature type="compositionally biased region" description="Basic and acidic residues" evidence="1">
    <location>
        <begin position="244"/>
        <end position="257"/>
    </location>
</feature>
<keyword evidence="3" id="KW-1185">Reference proteome</keyword>
<accession>A0A9P4Y2V2</accession>
<feature type="compositionally biased region" description="Low complexity" evidence="1">
    <location>
        <begin position="359"/>
        <end position="389"/>
    </location>
</feature>
<dbReference type="RefSeq" id="XP_040776577.1">
    <property type="nucleotide sequence ID" value="XM_040922130.1"/>
</dbReference>
<evidence type="ECO:0000256" key="1">
    <source>
        <dbReference type="SAM" id="MobiDB-lite"/>
    </source>
</evidence>
<feature type="compositionally biased region" description="Basic and acidic residues" evidence="1">
    <location>
        <begin position="431"/>
        <end position="443"/>
    </location>
</feature>
<feature type="region of interest" description="Disordered" evidence="1">
    <location>
        <begin position="1160"/>
        <end position="1179"/>
    </location>
</feature>
<dbReference type="EMBL" id="MU032347">
    <property type="protein sequence ID" value="KAF3765616.1"/>
    <property type="molecule type" value="Genomic_DNA"/>
</dbReference>
<gene>
    <name evidence="2" type="ORF">M406DRAFT_345942</name>
</gene>
<feature type="compositionally biased region" description="Polar residues" evidence="1">
    <location>
        <begin position="1013"/>
        <end position="1032"/>
    </location>
</feature>
<evidence type="ECO:0000313" key="3">
    <source>
        <dbReference type="Proteomes" id="UP000803844"/>
    </source>
</evidence>
<feature type="compositionally biased region" description="Basic and acidic residues" evidence="1">
    <location>
        <begin position="678"/>
        <end position="692"/>
    </location>
</feature>